<name>A0A438IPY4_VITVI</name>
<dbReference type="Proteomes" id="UP000288805">
    <property type="component" value="Unassembled WGS sequence"/>
</dbReference>
<reference evidence="1 2" key="1">
    <citation type="journal article" date="2018" name="PLoS Genet.">
        <title>Population sequencing reveals clonal diversity and ancestral inbreeding in the grapevine cultivar Chardonnay.</title>
        <authorList>
            <person name="Roach M.J."/>
            <person name="Johnson D.L."/>
            <person name="Bohlmann J."/>
            <person name="van Vuuren H.J."/>
            <person name="Jones S.J."/>
            <person name="Pretorius I.S."/>
            <person name="Schmidt S.A."/>
            <person name="Borneman A.R."/>
        </authorList>
    </citation>
    <scope>NUCLEOTIDE SEQUENCE [LARGE SCALE GENOMIC DNA]</scope>
    <source>
        <strain evidence="2">cv. Chardonnay</strain>
        <tissue evidence="1">Leaf</tissue>
    </source>
</reference>
<dbReference type="AlphaFoldDB" id="A0A438IPY4"/>
<accession>A0A438IPY4</accession>
<gene>
    <name evidence="1" type="ORF">CK203_023981</name>
</gene>
<organism evidence="1 2">
    <name type="scientific">Vitis vinifera</name>
    <name type="common">Grape</name>
    <dbReference type="NCBI Taxonomy" id="29760"/>
    <lineage>
        <taxon>Eukaryota</taxon>
        <taxon>Viridiplantae</taxon>
        <taxon>Streptophyta</taxon>
        <taxon>Embryophyta</taxon>
        <taxon>Tracheophyta</taxon>
        <taxon>Spermatophyta</taxon>
        <taxon>Magnoliopsida</taxon>
        <taxon>eudicotyledons</taxon>
        <taxon>Gunneridae</taxon>
        <taxon>Pentapetalae</taxon>
        <taxon>rosids</taxon>
        <taxon>Vitales</taxon>
        <taxon>Vitaceae</taxon>
        <taxon>Viteae</taxon>
        <taxon>Vitis</taxon>
    </lineage>
</organism>
<dbReference type="EMBL" id="QGNW01000091">
    <property type="protein sequence ID" value="RVW98780.1"/>
    <property type="molecule type" value="Genomic_DNA"/>
</dbReference>
<proteinExistence type="predicted"/>
<protein>
    <submittedName>
        <fullName evidence="1">Uncharacterized protein</fullName>
    </submittedName>
</protein>
<dbReference type="PANTHER" id="PTHR35286:SF1">
    <property type="entry name" value="EXPRESSED PROTEIN"/>
    <property type="match status" value="1"/>
</dbReference>
<sequence length="225" mass="24468">MLFDEEENGYTPEYIYGNYFERVPVKAAAKVGGEEKDEKVGNMGLRELIESGDSGSSRIIHRNMNSGSPRLSAGWGGRNWLFIGSAYCSFDSGNTVCMLLGDDGGGAKKILEMVVDVRCGMVALKPSKGSKSSSEMVAFKGEKGNASLALAHAQIHVLDLMDSSSRHAHIEEDYALHGLSRNDPILTPNFSGERSQESLGGSLLPSSLYLSFKKKEKKKWVSPVK</sequence>
<dbReference type="PANTHER" id="PTHR35286">
    <property type="entry name" value="EXPRESSED PROTEIN"/>
    <property type="match status" value="1"/>
</dbReference>
<comment type="caution">
    <text evidence="1">The sequence shown here is derived from an EMBL/GenBank/DDBJ whole genome shotgun (WGS) entry which is preliminary data.</text>
</comment>
<evidence type="ECO:0000313" key="1">
    <source>
        <dbReference type="EMBL" id="RVW98780.1"/>
    </source>
</evidence>
<evidence type="ECO:0000313" key="2">
    <source>
        <dbReference type="Proteomes" id="UP000288805"/>
    </source>
</evidence>